<dbReference type="SUPFAM" id="SSF50129">
    <property type="entry name" value="GroES-like"/>
    <property type="match status" value="2"/>
</dbReference>
<reference evidence="8" key="1">
    <citation type="submission" date="2020-09" db="EMBL/GenBank/DDBJ databases">
        <title>Novel species in genus Aeromicrobium.</title>
        <authorList>
            <person name="Zhang G."/>
        </authorList>
    </citation>
    <scope>NUCLEOTIDE SEQUENCE</scope>
    <source>
        <strain evidence="8">Zg-636</strain>
    </source>
</reference>
<evidence type="ECO:0000313" key="8">
    <source>
        <dbReference type="EMBL" id="MBC9226467.1"/>
    </source>
</evidence>
<dbReference type="InterPro" id="IPR036291">
    <property type="entry name" value="NAD(P)-bd_dom_sf"/>
</dbReference>
<dbReference type="Gene3D" id="3.40.50.720">
    <property type="entry name" value="NAD(P)-binding Rossmann-like Domain"/>
    <property type="match status" value="1"/>
</dbReference>
<keyword evidence="4 8" id="KW-0560">Oxidoreductase</keyword>
<dbReference type="GO" id="GO:0008270">
    <property type="term" value="F:zinc ion binding"/>
    <property type="evidence" value="ECO:0007669"/>
    <property type="project" value="InterPro"/>
</dbReference>
<dbReference type="GO" id="GO:0005829">
    <property type="term" value="C:cytosol"/>
    <property type="evidence" value="ECO:0007669"/>
    <property type="project" value="TreeGrafter"/>
</dbReference>
<dbReference type="AlphaFoldDB" id="A0A8I0EW77"/>
<dbReference type="Pfam" id="PF00107">
    <property type="entry name" value="ADH_zinc_N"/>
    <property type="match status" value="1"/>
</dbReference>
<evidence type="ECO:0000313" key="9">
    <source>
        <dbReference type="Proteomes" id="UP000620591"/>
    </source>
</evidence>
<dbReference type="InterPro" id="IPR013149">
    <property type="entry name" value="ADH-like_C"/>
</dbReference>
<dbReference type="RefSeq" id="WP_187769316.1">
    <property type="nucleotide sequence ID" value="NZ_JACTVM010000002.1"/>
</dbReference>
<feature type="domain" description="Enoyl reductase (ER)" evidence="7">
    <location>
        <begin position="10"/>
        <end position="367"/>
    </location>
</feature>
<dbReference type="Pfam" id="PF08240">
    <property type="entry name" value="ADH_N"/>
    <property type="match status" value="1"/>
</dbReference>
<proteinExistence type="inferred from homology"/>
<dbReference type="InterPro" id="IPR011032">
    <property type="entry name" value="GroES-like_sf"/>
</dbReference>
<accession>A0A8I0EW77</accession>
<dbReference type="EC" id="1.1.99.36" evidence="8"/>
<comment type="similarity">
    <text evidence="1 6">Belongs to the zinc-containing alcohol dehydrogenase family.</text>
</comment>
<dbReference type="InterPro" id="IPR020843">
    <property type="entry name" value="ER"/>
</dbReference>
<gene>
    <name evidence="8" type="ORF">IBG24_09075</name>
</gene>
<dbReference type="PANTHER" id="PTHR43880:SF12">
    <property type="entry name" value="ALCOHOL DEHYDROGENASE CLASS-3"/>
    <property type="match status" value="1"/>
</dbReference>
<dbReference type="InterPro" id="IPR013154">
    <property type="entry name" value="ADH-like_N"/>
</dbReference>
<comment type="cofactor">
    <cofactor evidence="6">
        <name>Zn(2+)</name>
        <dbReference type="ChEBI" id="CHEBI:29105"/>
    </cofactor>
</comment>
<evidence type="ECO:0000256" key="5">
    <source>
        <dbReference type="ARBA" id="ARBA00023027"/>
    </source>
</evidence>
<evidence type="ECO:0000259" key="7">
    <source>
        <dbReference type="SMART" id="SM00829"/>
    </source>
</evidence>
<dbReference type="SUPFAM" id="SSF51735">
    <property type="entry name" value="NAD(P)-binding Rossmann-fold domains"/>
    <property type="match status" value="1"/>
</dbReference>
<dbReference type="SMART" id="SM00829">
    <property type="entry name" value="PKS_ER"/>
    <property type="match status" value="1"/>
</dbReference>
<name>A0A8I0EW77_9ACTN</name>
<evidence type="ECO:0000256" key="3">
    <source>
        <dbReference type="ARBA" id="ARBA00022833"/>
    </source>
</evidence>
<evidence type="ECO:0000256" key="6">
    <source>
        <dbReference type="RuleBase" id="RU361277"/>
    </source>
</evidence>
<dbReference type="NCBIfam" id="TIGR03989">
    <property type="entry name" value="Rxyl_3153"/>
    <property type="match status" value="1"/>
</dbReference>
<dbReference type="InterPro" id="IPR023921">
    <property type="entry name" value="ADH_Zn_actinomycetes"/>
</dbReference>
<keyword evidence="2 6" id="KW-0479">Metal-binding</keyword>
<dbReference type="Gene3D" id="3.90.180.10">
    <property type="entry name" value="Medium-chain alcohol dehydrogenases, catalytic domain"/>
    <property type="match status" value="1"/>
</dbReference>
<comment type="caution">
    <text evidence="8">The sequence shown here is derived from an EMBL/GenBank/DDBJ whole genome shotgun (WGS) entry which is preliminary data.</text>
</comment>
<dbReference type="GO" id="GO:0051903">
    <property type="term" value="F:S-(hydroxymethyl)glutathione dehydrogenase [NAD(P)+] activity"/>
    <property type="evidence" value="ECO:0007669"/>
    <property type="project" value="TreeGrafter"/>
</dbReference>
<protein>
    <submittedName>
        <fullName evidence="8">NDMA-dependent alcohol dehydrogenase</fullName>
        <ecNumber evidence="8">1.1.99.36</ecNumber>
    </submittedName>
</protein>
<dbReference type="GO" id="GO:0046294">
    <property type="term" value="P:formaldehyde catabolic process"/>
    <property type="evidence" value="ECO:0007669"/>
    <property type="project" value="TreeGrafter"/>
</dbReference>
<sequence>MQVRASVLTKANADWTPVTLELDPPKAGEVLVRVEYAGMCRSDEHRRHGNHGGRYPLIGGHEGSGVVVGVGAGVTRLKEGDHVILGVVPQCGVCKFCASGRSRMCDLTANTLTGMMQDGTYRYTLDGDPIGGFCIVGSFADHVVVGENSCIKIPEWFPLEPASLLSCGIPTGWGSAEYLGEVRPGDTVMVVGIGGIGINAVQGAAFSGASHVIAVDPVEWKTDLALKLGATHKATSIDEASELARSLSMGTGADVVIETVGVLTTEIVSASFAALGKSGRYVLTGTADDATDINVQVPGNAVSFNDITIRGSLLGGCSSHYDIPRLARLYDEGHLKIDELITKQYSVDEVAQGYDDVREGRILRGVVKHDHT</sequence>
<evidence type="ECO:0000256" key="2">
    <source>
        <dbReference type="ARBA" id="ARBA00022723"/>
    </source>
</evidence>
<dbReference type="PROSITE" id="PS00059">
    <property type="entry name" value="ADH_ZINC"/>
    <property type="match status" value="1"/>
</dbReference>
<keyword evidence="3 6" id="KW-0862">Zinc</keyword>
<dbReference type="InterPro" id="IPR002328">
    <property type="entry name" value="ADH_Zn_CS"/>
</dbReference>
<dbReference type="PANTHER" id="PTHR43880">
    <property type="entry name" value="ALCOHOL DEHYDROGENASE"/>
    <property type="match status" value="1"/>
</dbReference>
<dbReference type="Proteomes" id="UP000620591">
    <property type="component" value="Unassembled WGS sequence"/>
</dbReference>
<keyword evidence="5" id="KW-0520">NAD</keyword>
<evidence type="ECO:0000256" key="4">
    <source>
        <dbReference type="ARBA" id="ARBA00023002"/>
    </source>
</evidence>
<evidence type="ECO:0000256" key="1">
    <source>
        <dbReference type="ARBA" id="ARBA00008072"/>
    </source>
</evidence>
<organism evidence="8 9">
    <name type="scientific">Aeromicrobium senzhongii</name>
    <dbReference type="NCBI Taxonomy" id="2663859"/>
    <lineage>
        <taxon>Bacteria</taxon>
        <taxon>Bacillati</taxon>
        <taxon>Actinomycetota</taxon>
        <taxon>Actinomycetes</taxon>
        <taxon>Propionibacteriales</taxon>
        <taxon>Nocardioidaceae</taxon>
        <taxon>Aeromicrobium</taxon>
    </lineage>
</organism>
<dbReference type="EMBL" id="JACTVM010000002">
    <property type="protein sequence ID" value="MBC9226467.1"/>
    <property type="molecule type" value="Genomic_DNA"/>
</dbReference>